<accession>A0ABN1RCX6</accession>
<organism evidence="1 2">
    <name type="scientific">Actinocorallia libanotica</name>
    <dbReference type="NCBI Taxonomy" id="46162"/>
    <lineage>
        <taxon>Bacteria</taxon>
        <taxon>Bacillati</taxon>
        <taxon>Actinomycetota</taxon>
        <taxon>Actinomycetes</taxon>
        <taxon>Streptosporangiales</taxon>
        <taxon>Thermomonosporaceae</taxon>
        <taxon>Actinocorallia</taxon>
    </lineage>
</organism>
<dbReference type="RefSeq" id="WP_344242318.1">
    <property type="nucleotide sequence ID" value="NZ_BAAAHH010000015.1"/>
</dbReference>
<dbReference type="Proteomes" id="UP001500665">
    <property type="component" value="Unassembled WGS sequence"/>
</dbReference>
<proteinExistence type="predicted"/>
<evidence type="ECO:0008006" key="3">
    <source>
        <dbReference type="Google" id="ProtNLM"/>
    </source>
</evidence>
<sequence>MKITVQLVIDAQDGSQPVVEHLAAIAREDLSPATAGLALAEAHEVLSGLQHHLVAAQAQAAIDTHRDCGGCGRPYARKDTRRIVLCSLFGTLRLESPRLKTCPCAKSPAATFSPIAALLPERTTPELLLWEAKYAALTSYGAAAALLAESFPLGRPLHATAVRRQVEHTATRLENELGEERFSFIDTCPRDLETMPRPDLPLVVALDGGYVHSSNQTSRRDGWFEAVTGRSTPTGDGAAKTFAFVQTYDHKPKRRLYELLRSQGMTDNQQIVFLTDGGEDIRDLPRYLNPQAEHYLDWFHITMRLTVLRQMTRSLPAPDADIEDFTVDPAEADRTLERIKHYLWHGNTFRALDLLTNLVDDFELLCANEPDDKRRAFLTRVTEFRGYIDRNSEQIPNYGERHRSGEAISSATAEATVNHVISRRMVKKQQMRWTPRGAHLLLQIRTRVLNNDLAADFARWYPSSDPTLSLAA</sequence>
<dbReference type="NCBIfam" id="NF033572">
    <property type="entry name" value="transpos_ISKra4"/>
    <property type="match status" value="1"/>
</dbReference>
<name>A0ABN1RCX6_9ACTN</name>
<evidence type="ECO:0000313" key="2">
    <source>
        <dbReference type="Proteomes" id="UP001500665"/>
    </source>
</evidence>
<comment type="caution">
    <text evidence="1">The sequence shown here is derived from an EMBL/GenBank/DDBJ whole genome shotgun (WGS) entry which is preliminary data.</text>
</comment>
<reference evidence="1 2" key="1">
    <citation type="journal article" date="2019" name="Int. J. Syst. Evol. Microbiol.">
        <title>The Global Catalogue of Microorganisms (GCM) 10K type strain sequencing project: providing services to taxonomists for standard genome sequencing and annotation.</title>
        <authorList>
            <consortium name="The Broad Institute Genomics Platform"/>
            <consortium name="The Broad Institute Genome Sequencing Center for Infectious Disease"/>
            <person name="Wu L."/>
            <person name="Ma J."/>
        </authorList>
    </citation>
    <scope>NUCLEOTIDE SEQUENCE [LARGE SCALE GENOMIC DNA]</scope>
    <source>
        <strain evidence="1 2">JCM 10696</strain>
    </source>
</reference>
<protein>
    <recommendedName>
        <fullName evidence="3">ISKra4 family transposase</fullName>
    </recommendedName>
</protein>
<dbReference type="EMBL" id="BAAAHH010000015">
    <property type="protein sequence ID" value="GAA0955094.1"/>
    <property type="molecule type" value="Genomic_DNA"/>
</dbReference>
<keyword evidence="2" id="KW-1185">Reference proteome</keyword>
<gene>
    <name evidence="1" type="ORF">GCM10009550_39360</name>
</gene>
<evidence type="ECO:0000313" key="1">
    <source>
        <dbReference type="EMBL" id="GAA0955094.1"/>
    </source>
</evidence>